<comment type="caution">
    <text evidence="11">The sequence shown here is derived from an EMBL/GenBank/DDBJ whole genome shotgun (WGS) entry which is preliminary data.</text>
</comment>
<dbReference type="Proteomes" id="UP001176940">
    <property type="component" value="Unassembled WGS sequence"/>
</dbReference>
<keyword evidence="5 8" id="KW-0175">Coiled coil</keyword>
<keyword evidence="12" id="KW-1185">Reference proteome</keyword>
<feature type="disulfide bond" evidence="7">
    <location>
        <begin position="212"/>
        <end position="221"/>
    </location>
</feature>
<evidence type="ECO:0000256" key="2">
    <source>
        <dbReference type="ARBA" id="ARBA00022729"/>
    </source>
</evidence>
<evidence type="ECO:0008006" key="13">
    <source>
        <dbReference type="Google" id="ProtNLM"/>
    </source>
</evidence>
<keyword evidence="1 7" id="KW-0245">EGF-like domain</keyword>
<evidence type="ECO:0000256" key="4">
    <source>
        <dbReference type="ARBA" id="ARBA00022837"/>
    </source>
</evidence>
<protein>
    <recommendedName>
        <fullName evidence="13">Epidermal growth factor-like protein 7</fullName>
    </recommendedName>
</protein>
<dbReference type="PROSITE" id="PS51041">
    <property type="entry name" value="EMI"/>
    <property type="match status" value="1"/>
</dbReference>
<dbReference type="InterPro" id="IPR049883">
    <property type="entry name" value="NOTCH1_EGF-like"/>
</dbReference>
<comment type="caution">
    <text evidence="7">Lacks conserved residue(s) required for the propagation of feature annotation.</text>
</comment>
<feature type="domain" description="EGF-like" evidence="9">
    <location>
        <begin position="190"/>
        <end position="222"/>
    </location>
</feature>
<keyword evidence="2" id="KW-0732">Signal</keyword>
<keyword evidence="6 7" id="KW-1015">Disulfide bond</keyword>
<dbReference type="Pfam" id="PF07546">
    <property type="entry name" value="EMI"/>
    <property type="match status" value="1"/>
</dbReference>
<dbReference type="InterPro" id="IPR050969">
    <property type="entry name" value="Dev_Signal_Modulators"/>
</dbReference>
<evidence type="ECO:0000256" key="1">
    <source>
        <dbReference type="ARBA" id="ARBA00022536"/>
    </source>
</evidence>
<organism evidence="11 12">
    <name type="scientific">Ranitomeya imitator</name>
    <name type="common">mimic poison frog</name>
    <dbReference type="NCBI Taxonomy" id="111125"/>
    <lineage>
        <taxon>Eukaryota</taxon>
        <taxon>Metazoa</taxon>
        <taxon>Chordata</taxon>
        <taxon>Craniata</taxon>
        <taxon>Vertebrata</taxon>
        <taxon>Euteleostomi</taxon>
        <taxon>Amphibia</taxon>
        <taxon>Batrachia</taxon>
        <taxon>Anura</taxon>
        <taxon>Neobatrachia</taxon>
        <taxon>Hyloidea</taxon>
        <taxon>Dendrobatidae</taxon>
        <taxon>Dendrobatinae</taxon>
        <taxon>Ranitomeya</taxon>
    </lineage>
</organism>
<dbReference type="Pfam" id="PF07645">
    <property type="entry name" value="EGF_CA"/>
    <property type="match status" value="1"/>
</dbReference>
<feature type="domain" description="EGF-like" evidence="9">
    <location>
        <begin position="224"/>
        <end position="264"/>
    </location>
</feature>
<dbReference type="InterPro" id="IPR000742">
    <property type="entry name" value="EGF"/>
</dbReference>
<evidence type="ECO:0000256" key="5">
    <source>
        <dbReference type="ARBA" id="ARBA00023054"/>
    </source>
</evidence>
<evidence type="ECO:0000256" key="3">
    <source>
        <dbReference type="ARBA" id="ARBA00022737"/>
    </source>
</evidence>
<dbReference type="PROSITE" id="PS01187">
    <property type="entry name" value="EGF_CA"/>
    <property type="match status" value="1"/>
</dbReference>
<dbReference type="SMART" id="SM00181">
    <property type="entry name" value="EGF"/>
    <property type="match status" value="2"/>
</dbReference>
<feature type="coiled-coil region" evidence="8">
    <location>
        <begin position="284"/>
        <end position="311"/>
    </location>
</feature>
<evidence type="ECO:0000256" key="8">
    <source>
        <dbReference type="SAM" id="Coils"/>
    </source>
</evidence>
<dbReference type="SUPFAM" id="SSF57196">
    <property type="entry name" value="EGF/Laminin"/>
    <property type="match status" value="2"/>
</dbReference>
<evidence type="ECO:0000259" key="10">
    <source>
        <dbReference type="PROSITE" id="PS51041"/>
    </source>
</evidence>
<feature type="domain" description="EMI" evidence="10">
    <location>
        <begin position="113"/>
        <end position="191"/>
    </location>
</feature>
<keyword evidence="4" id="KW-0106">Calcium</keyword>
<proteinExistence type="predicted"/>
<dbReference type="PANTHER" id="PTHR14949">
    <property type="entry name" value="EGF-LIKE-DOMAIN, MULTIPLE 7, 8"/>
    <property type="match status" value="1"/>
</dbReference>
<keyword evidence="3" id="KW-0677">Repeat</keyword>
<gene>
    <name evidence="11" type="ORF">RIMI_LOCUS12958115</name>
</gene>
<dbReference type="InterPro" id="IPR001881">
    <property type="entry name" value="EGF-like_Ca-bd_dom"/>
</dbReference>
<dbReference type="Gene3D" id="2.10.25.10">
    <property type="entry name" value="Laminin"/>
    <property type="match status" value="2"/>
</dbReference>
<name>A0ABN9LTE5_9NEOB</name>
<dbReference type="Pfam" id="PF12661">
    <property type="entry name" value="hEGF"/>
    <property type="match status" value="1"/>
</dbReference>
<dbReference type="InterPro" id="IPR018097">
    <property type="entry name" value="EGF_Ca-bd_CS"/>
</dbReference>
<dbReference type="PANTHER" id="PTHR14949:SF56">
    <property type="entry name" value="EGF-LIKE-DOMAIN, MULTIPLE 7"/>
    <property type="match status" value="1"/>
</dbReference>
<evidence type="ECO:0000256" key="7">
    <source>
        <dbReference type="PROSITE-ProRule" id="PRU00076"/>
    </source>
</evidence>
<sequence>MQETPTSPQTPQGSFHHFLFMSLFSRSRRPLTLYFTRCLVPRSDPALTDPVDVGDRSRTARPSVHCIQSCTPIGPQRESGNHNVRLVDPCLTGGGVSASTRAQMTCVLSCSSFTGVCSRQVERIPVLHNETFVQPFYQPYLTMCRGQRTCSTYRTMYSVSVRQVKREIIKVNSICCPGWKKKDPSSESCEEAICRKPCQNGGTCVKPNMCRCPAGWGGRHCHVDIDECRRPSRYCPQVCINTRGGYRCECHPGYTLGEDGKFCMKNRENKPQVSVLAQQPEDSSNKLSNEVQDLRSLVSSLEQKLDSALSALQRLFPIKLSEIRSEQVQEFWEKIRSLDRVDFLSDQLMYMEEKIGECSCRSNDIEMPVDLKR</sequence>
<evidence type="ECO:0000256" key="6">
    <source>
        <dbReference type="ARBA" id="ARBA00023157"/>
    </source>
</evidence>
<feature type="disulfide bond" evidence="7">
    <location>
        <begin position="194"/>
        <end position="204"/>
    </location>
</feature>
<dbReference type="InterPro" id="IPR013032">
    <property type="entry name" value="EGF-like_CS"/>
</dbReference>
<dbReference type="CDD" id="cd00054">
    <property type="entry name" value="EGF_CA"/>
    <property type="match status" value="2"/>
</dbReference>
<evidence type="ECO:0000259" key="9">
    <source>
        <dbReference type="PROSITE" id="PS50026"/>
    </source>
</evidence>
<dbReference type="InterPro" id="IPR011489">
    <property type="entry name" value="EMI_domain"/>
</dbReference>
<dbReference type="PROSITE" id="PS00010">
    <property type="entry name" value="ASX_HYDROXYL"/>
    <property type="match status" value="1"/>
</dbReference>
<dbReference type="EMBL" id="CAUEEQ010031436">
    <property type="protein sequence ID" value="CAJ0950263.1"/>
    <property type="molecule type" value="Genomic_DNA"/>
</dbReference>
<evidence type="ECO:0000313" key="12">
    <source>
        <dbReference type="Proteomes" id="UP001176940"/>
    </source>
</evidence>
<reference evidence="11" key="1">
    <citation type="submission" date="2023-07" db="EMBL/GenBank/DDBJ databases">
        <authorList>
            <person name="Stuckert A."/>
        </authorList>
    </citation>
    <scope>NUCLEOTIDE SEQUENCE</scope>
</reference>
<accession>A0ABN9LTE5</accession>
<dbReference type="PROSITE" id="PS50026">
    <property type="entry name" value="EGF_3"/>
    <property type="match status" value="2"/>
</dbReference>
<dbReference type="InterPro" id="IPR000152">
    <property type="entry name" value="EGF-type_Asp/Asn_hydroxyl_site"/>
</dbReference>
<dbReference type="PROSITE" id="PS01186">
    <property type="entry name" value="EGF_2"/>
    <property type="match status" value="2"/>
</dbReference>
<dbReference type="SMART" id="SM00179">
    <property type="entry name" value="EGF_CA"/>
    <property type="match status" value="1"/>
</dbReference>
<evidence type="ECO:0000313" key="11">
    <source>
        <dbReference type="EMBL" id="CAJ0950263.1"/>
    </source>
</evidence>
<dbReference type="PROSITE" id="PS00022">
    <property type="entry name" value="EGF_1"/>
    <property type="match status" value="1"/>
</dbReference>